<gene>
    <name evidence="1" type="ORF">RINTHH_8250</name>
</gene>
<evidence type="ECO:0000313" key="1">
    <source>
        <dbReference type="EMBL" id="CCH66980.1"/>
    </source>
</evidence>
<dbReference type="STRING" id="1165094.RINTHH_8250"/>
<dbReference type="AlphaFoldDB" id="M1X2K4"/>
<dbReference type="Proteomes" id="UP000053051">
    <property type="component" value="Unassembled WGS sequence"/>
</dbReference>
<proteinExistence type="predicted"/>
<reference evidence="2" key="2">
    <citation type="submission" date="2016-01" db="EMBL/GenBank/DDBJ databases">
        <title>Diatom-associated endosymboitic cyanobacterium lacks core nitrogen metabolism enzymes.</title>
        <authorList>
            <person name="Hilton J.A."/>
            <person name="Foster R.A."/>
            <person name="Tripp H.J."/>
            <person name="Carter B.J."/>
            <person name="Zehr J.P."/>
            <person name="Villareal T.A."/>
        </authorList>
    </citation>
    <scope>NUCLEOTIDE SEQUENCE [LARGE SCALE GENOMIC DNA]</scope>
    <source>
        <strain evidence="2">HH01</strain>
    </source>
</reference>
<dbReference type="OrthoDB" id="489677at2"/>
<name>M1X2K4_9NOST</name>
<accession>M1X2K4</accession>
<sequence>MDVPINPIILPPANNPEKEKNWLQKSLHKWLNEEFITEEINRDIAERTAQVFMRQRMEGENDLGCLMIAIIIEMKSFDFSESFYGEFEIANSVSDLLVKSLDFDKYCGQ</sequence>
<dbReference type="EMBL" id="CAIY01000029">
    <property type="protein sequence ID" value="CCH66980.1"/>
    <property type="molecule type" value="Genomic_DNA"/>
</dbReference>
<keyword evidence="2" id="KW-1185">Reference proteome</keyword>
<reference evidence="1 2" key="1">
    <citation type="submission" date="2012-05" db="EMBL/GenBank/DDBJ databases">
        <authorList>
            <person name="Hilton J."/>
        </authorList>
    </citation>
    <scope>NUCLEOTIDE SEQUENCE [LARGE SCALE GENOMIC DNA]</scope>
    <source>
        <strain evidence="1 2">HH01</strain>
    </source>
</reference>
<evidence type="ECO:0000313" key="2">
    <source>
        <dbReference type="Proteomes" id="UP000053051"/>
    </source>
</evidence>
<dbReference type="PANTHER" id="PTHR36776">
    <property type="entry name" value="EXPRESSED PROTEIN"/>
    <property type="match status" value="1"/>
</dbReference>
<dbReference type="PANTHER" id="PTHR36776:SF1">
    <property type="entry name" value="EXPRESSED PROTEIN"/>
    <property type="match status" value="1"/>
</dbReference>
<comment type="caution">
    <text evidence="1">The sequence shown here is derived from an EMBL/GenBank/DDBJ whole genome shotgun (WGS) entry which is preliminary data.</text>
</comment>
<dbReference type="RefSeq" id="WP_008233045.1">
    <property type="nucleotide sequence ID" value="NZ_CAIY01000029.1"/>
</dbReference>
<organism evidence="1 2">
    <name type="scientific">Richelia intracellularis HH01</name>
    <dbReference type="NCBI Taxonomy" id="1165094"/>
    <lineage>
        <taxon>Bacteria</taxon>
        <taxon>Bacillati</taxon>
        <taxon>Cyanobacteriota</taxon>
        <taxon>Cyanophyceae</taxon>
        <taxon>Nostocales</taxon>
        <taxon>Nostocaceae</taxon>
        <taxon>Richelia</taxon>
    </lineage>
</organism>
<protein>
    <submittedName>
        <fullName evidence="1">Uncharacterized protein</fullName>
    </submittedName>
</protein>